<dbReference type="EMBL" id="NAAD01000013">
    <property type="protein sequence ID" value="ORJ59079.1"/>
    <property type="molecule type" value="Genomic_DNA"/>
</dbReference>
<feature type="region of interest" description="Disordered" evidence="1">
    <location>
        <begin position="123"/>
        <end position="144"/>
    </location>
</feature>
<evidence type="ECO:0000313" key="2">
    <source>
        <dbReference type="EMBL" id="ORJ59079.1"/>
    </source>
</evidence>
<protein>
    <submittedName>
        <fullName evidence="2">Uncharacterized protein</fullName>
    </submittedName>
</protein>
<dbReference type="Proteomes" id="UP000193136">
    <property type="component" value="Unassembled WGS sequence"/>
</dbReference>
<evidence type="ECO:0000313" key="3">
    <source>
        <dbReference type="Proteomes" id="UP000193136"/>
    </source>
</evidence>
<comment type="caution">
    <text evidence="2">The sequence shown here is derived from an EMBL/GenBank/DDBJ whole genome shotgun (WGS) entry which is preliminary data.</text>
</comment>
<keyword evidence="3" id="KW-1185">Reference proteome</keyword>
<proteinExistence type="predicted"/>
<name>A0A1X0Y1W1_9BACT</name>
<organism evidence="2 3">
    <name type="scientific">Geothermobacter hydrogeniphilus</name>
    <dbReference type="NCBI Taxonomy" id="1969733"/>
    <lineage>
        <taxon>Bacteria</taxon>
        <taxon>Pseudomonadati</taxon>
        <taxon>Thermodesulfobacteriota</taxon>
        <taxon>Desulfuromonadia</taxon>
        <taxon>Desulfuromonadales</taxon>
        <taxon>Geothermobacteraceae</taxon>
        <taxon>Geothermobacter</taxon>
    </lineage>
</organism>
<sequence>MVLLNSVTETGQILYLDIWKREKSRAAAGGELISGILGDGSYEGEVLVEITAGRCEVTFLDQHLDPLALKDFFARVDREQLLEDLQEALLSTSDGARNGLPLFRRDAPLAGASGDVFSEPLVREAPTPWRQDSAGVKNLQLPRR</sequence>
<dbReference type="STRING" id="1969733.B5V00_10950"/>
<dbReference type="RefSeq" id="WP_085010837.1">
    <property type="nucleotide sequence ID" value="NZ_NAAD01000013.1"/>
</dbReference>
<accession>A0A1X0Y1W1</accession>
<dbReference type="AlphaFoldDB" id="A0A1X0Y1W1"/>
<evidence type="ECO:0000256" key="1">
    <source>
        <dbReference type="SAM" id="MobiDB-lite"/>
    </source>
</evidence>
<reference evidence="2 3" key="1">
    <citation type="submission" date="2017-03" db="EMBL/GenBank/DDBJ databases">
        <title>Genome sequence of Geothermobacter sp. EPR-M, Deep-Sea Iron Reducer.</title>
        <authorList>
            <person name="Tully B."/>
            <person name="Savalia P."/>
            <person name="Abuyen K."/>
            <person name="Baughan C."/>
            <person name="Romero E."/>
            <person name="Ronkowski C."/>
            <person name="Torres B."/>
            <person name="Tremblay J."/>
            <person name="Trujillo A."/>
            <person name="Tyler M."/>
            <person name="Perez-Rodriguez I."/>
            <person name="Amend J."/>
        </authorList>
    </citation>
    <scope>NUCLEOTIDE SEQUENCE [LARGE SCALE GENOMIC DNA]</scope>
    <source>
        <strain evidence="2 3">EPR-M</strain>
    </source>
</reference>
<dbReference type="OrthoDB" id="5387744at2"/>
<gene>
    <name evidence="2" type="ORF">B5V00_10950</name>
</gene>